<protein>
    <submittedName>
        <fullName evidence="3">Universal stress protein</fullName>
    </submittedName>
</protein>
<evidence type="ECO:0000313" key="3">
    <source>
        <dbReference type="EMBL" id="MCM4081866.1"/>
    </source>
</evidence>
<gene>
    <name evidence="3" type="ORF">LXN57_30280</name>
</gene>
<organism evidence="3 4">
    <name type="scientific">Paractinoplanes hotanensis</name>
    <dbReference type="NCBI Taxonomy" id="2906497"/>
    <lineage>
        <taxon>Bacteria</taxon>
        <taxon>Bacillati</taxon>
        <taxon>Actinomycetota</taxon>
        <taxon>Actinomycetes</taxon>
        <taxon>Micromonosporales</taxon>
        <taxon>Micromonosporaceae</taxon>
        <taxon>Paractinoplanes</taxon>
    </lineage>
</organism>
<comment type="caution">
    <text evidence="3">The sequence shown here is derived from an EMBL/GenBank/DDBJ whole genome shotgun (WGS) entry which is preliminary data.</text>
</comment>
<reference evidence="3 4" key="1">
    <citation type="submission" date="2022-06" db="EMBL/GenBank/DDBJ databases">
        <title>Actinoplanes abujensis sp. nov., isolated from Nigerian arid soil.</title>
        <authorList>
            <person name="Ding P."/>
        </authorList>
    </citation>
    <scope>NUCLEOTIDE SEQUENCE [LARGE SCALE GENOMIC DNA]</scope>
    <source>
        <strain evidence="4">TRM88002</strain>
    </source>
</reference>
<evidence type="ECO:0000256" key="1">
    <source>
        <dbReference type="ARBA" id="ARBA00008791"/>
    </source>
</evidence>
<dbReference type="PRINTS" id="PR01438">
    <property type="entry name" value="UNVRSLSTRESS"/>
</dbReference>
<dbReference type="EMBL" id="JAMQOL010000044">
    <property type="protein sequence ID" value="MCM4081866.1"/>
    <property type="molecule type" value="Genomic_DNA"/>
</dbReference>
<feature type="domain" description="UspA" evidence="2">
    <location>
        <begin position="42"/>
        <end position="188"/>
    </location>
</feature>
<evidence type="ECO:0000313" key="4">
    <source>
        <dbReference type="Proteomes" id="UP001523216"/>
    </source>
</evidence>
<dbReference type="Gene3D" id="3.40.50.620">
    <property type="entry name" value="HUPs"/>
    <property type="match status" value="1"/>
</dbReference>
<dbReference type="SUPFAM" id="SSF52402">
    <property type="entry name" value="Adenine nucleotide alpha hydrolases-like"/>
    <property type="match status" value="2"/>
</dbReference>
<accession>A0ABT0Y764</accession>
<dbReference type="InterPro" id="IPR006015">
    <property type="entry name" value="Universal_stress_UspA"/>
</dbReference>
<comment type="similarity">
    <text evidence="1">Belongs to the universal stress protein A family.</text>
</comment>
<dbReference type="Proteomes" id="UP001523216">
    <property type="component" value="Unassembled WGS sequence"/>
</dbReference>
<name>A0ABT0Y764_9ACTN</name>
<dbReference type="Pfam" id="PF00582">
    <property type="entry name" value="Usp"/>
    <property type="match status" value="2"/>
</dbReference>
<proteinExistence type="inferred from homology"/>
<feature type="domain" description="UspA" evidence="2">
    <location>
        <begin position="268"/>
        <end position="319"/>
    </location>
</feature>
<evidence type="ECO:0000259" key="2">
    <source>
        <dbReference type="Pfam" id="PF00582"/>
    </source>
</evidence>
<dbReference type="Gene3D" id="3.40.50.12370">
    <property type="match status" value="1"/>
</dbReference>
<dbReference type="InterPro" id="IPR006016">
    <property type="entry name" value="UspA"/>
</dbReference>
<dbReference type="PANTHER" id="PTHR46268">
    <property type="entry name" value="STRESS RESPONSE PROTEIN NHAX"/>
    <property type="match status" value="1"/>
</dbReference>
<dbReference type="PANTHER" id="PTHR46268:SF6">
    <property type="entry name" value="UNIVERSAL STRESS PROTEIN UP12"/>
    <property type="match status" value="1"/>
</dbReference>
<keyword evidence="4" id="KW-1185">Reference proteome</keyword>
<sequence>MVTRSRPISRSDSSVTRVTTGYGDIREAAERTCVMNGSVVTKAVVAYDGSPAANAAIEAAAQMFPRAHAQIAYLWTPPFANDDLRRRLRARNSNLNELVAAIEREGEQEAARLVATGVMLARAAGWDSEPVVQRAYGGEGLHLAQIADEAQSDLLIMGSRGLGAAKAFLGSVSDMAVHYSTRPVLVIPQPLLVDEYEALPDGPVVVGWDGSAGADTASATARNLFPTRDLHLVAVGDDITQPAPQAGPGDQAFTAVHLQSGHGHQGRAVADALTVYAHEQKAAAIVVGSRGRSALAEIVLGSVAMATLHHAHRPVLVIPPLSRKI</sequence>
<dbReference type="InterPro" id="IPR014729">
    <property type="entry name" value="Rossmann-like_a/b/a_fold"/>
</dbReference>